<dbReference type="PROSITE" id="PS00332">
    <property type="entry name" value="SOD_CU_ZN_2"/>
    <property type="match status" value="1"/>
</dbReference>
<keyword evidence="6 7" id="KW-0186">Copper</keyword>
<dbReference type="InterPro" id="IPR001424">
    <property type="entry name" value="SOD_Cu_Zn_dom"/>
</dbReference>
<evidence type="ECO:0000256" key="2">
    <source>
        <dbReference type="ARBA" id="ARBA00022723"/>
    </source>
</evidence>
<keyword evidence="3 7" id="KW-0862">Zinc</keyword>
<evidence type="ECO:0000256" key="4">
    <source>
        <dbReference type="ARBA" id="ARBA00022862"/>
    </source>
</evidence>
<comment type="catalytic activity">
    <reaction evidence="7">
        <text>2 superoxide + 2 H(+) = H2O2 + O2</text>
        <dbReference type="Rhea" id="RHEA:20696"/>
        <dbReference type="ChEBI" id="CHEBI:15378"/>
        <dbReference type="ChEBI" id="CHEBI:15379"/>
        <dbReference type="ChEBI" id="CHEBI:16240"/>
        <dbReference type="ChEBI" id="CHEBI:18421"/>
        <dbReference type="EC" id="1.15.1.1"/>
    </reaction>
</comment>
<dbReference type="GO" id="GO:0004784">
    <property type="term" value="F:superoxide dismutase activity"/>
    <property type="evidence" value="ECO:0007669"/>
    <property type="project" value="UniProtKB-EC"/>
</dbReference>
<gene>
    <name evidence="9" type="primary">sod1</name>
    <name evidence="9" type="ORF">CspeluHIS016_0404520</name>
</gene>
<accession>A0AAD3TVV3</accession>
<dbReference type="Gene3D" id="2.60.40.200">
    <property type="entry name" value="Superoxide dismutase, copper/zinc binding domain"/>
    <property type="match status" value="1"/>
</dbReference>
<dbReference type="EC" id="1.15.1.1" evidence="7"/>
<keyword evidence="2 7" id="KW-0479">Metal-binding</keyword>
<comment type="similarity">
    <text evidence="1 7">Belongs to the Cu-Zn superoxide dismutase family.</text>
</comment>
<dbReference type="CDD" id="cd00305">
    <property type="entry name" value="Cu-Zn_Superoxide_Dismutase"/>
    <property type="match status" value="1"/>
</dbReference>
<feature type="domain" description="Superoxide dismutase copper/zinc binding" evidence="8">
    <location>
        <begin position="14"/>
        <end position="150"/>
    </location>
</feature>
<evidence type="ECO:0000256" key="3">
    <source>
        <dbReference type="ARBA" id="ARBA00022833"/>
    </source>
</evidence>
<protein>
    <recommendedName>
        <fullName evidence="7">Superoxide dismutase [Cu-Zn]</fullName>
        <ecNumber evidence="7">1.15.1.1</ecNumber>
    </recommendedName>
</protein>
<reference evidence="9" key="2">
    <citation type="submission" date="2023-06" db="EMBL/GenBank/DDBJ databases">
        <authorList>
            <person name="Kobayashi Y."/>
            <person name="Kayamori A."/>
            <person name="Aoki K."/>
            <person name="Shiwa Y."/>
            <person name="Fujita N."/>
            <person name="Sugita T."/>
            <person name="Iwasaki W."/>
            <person name="Tanaka N."/>
            <person name="Takashima M."/>
        </authorList>
    </citation>
    <scope>NUCLEOTIDE SEQUENCE</scope>
    <source>
        <strain evidence="9">HIS016</strain>
    </source>
</reference>
<keyword evidence="4" id="KW-0049">Antioxidant</keyword>
<dbReference type="InterPro" id="IPR024134">
    <property type="entry name" value="SOD_Cu/Zn_/chaperone"/>
</dbReference>
<comment type="caution">
    <text evidence="9">The sequence shown here is derived from an EMBL/GenBank/DDBJ whole genome shotgun (WGS) entry which is preliminary data.</text>
</comment>
<evidence type="ECO:0000259" key="8">
    <source>
        <dbReference type="Pfam" id="PF00080"/>
    </source>
</evidence>
<evidence type="ECO:0000313" key="10">
    <source>
        <dbReference type="Proteomes" id="UP001222932"/>
    </source>
</evidence>
<dbReference type="PANTHER" id="PTHR10003">
    <property type="entry name" value="SUPEROXIDE DISMUTASE CU-ZN -RELATED"/>
    <property type="match status" value="1"/>
</dbReference>
<comment type="function">
    <text evidence="7">Destroys radicals which are normally produced within the cells and which are toxic to biological systems.</text>
</comment>
<dbReference type="FunFam" id="2.60.40.200:FF:000001">
    <property type="entry name" value="Superoxide dismutase [Cu-Zn]"/>
    <property type="match status" value="1"/>
</dbReference>
<proteinExistence type="inferred from homology"/>
<dbReference type="Proteomes" id="UP001222932">
    <property type="component" value="Unassembled WGS sequence"/>
</dbReference>
<comment type="cofactor">
    <cofactor evidence="7">
        <name>Cu cation</name>
        <dbReference type="ChEBI" id="CHEBI:23378"/>
    </cofactor>
    <text evidence="7">Binds 1 copper ion per subunit.</text>
</comment>
<evidence type="ECO:0000256" key="5">
    <source>
        <dbReference type="ARBA" id="ARBA00023002"/>
    </source>
</evidence>
<dbReference type="PROSITE" id="PS00087">
    <property type="entry name" value="SOD_CU_ZN_1"/>
    <property type="match status" value="1"/>
</dbReference>
<dbReference type="SUPFAM" id="SSF49329">
    <property type="entry name" value="Cu,Zn superoxide dismutase-like"/>
    <property type="match status" value="1"/>
</dbReference>
<dbReference type="AlphaFoldDB" id="A0AAD3TVV3"/>
<sequence length="155" mass="15485">MVKAIAVLKGDSQVSGTITFTQAAEGGAVTVTGTITGLDANAQRGFHIHQFGDLSSGCTSAGAHFNPHAKNHGGPTDAERHVGDLGNVKTDGSGSVNVNIQDSQISLLGPYSILGRSLVVHSGEDDLGKGGHPDSLKTGNAGGRAACGVIGISDA</sequence>
<evidence type="ECO:0000256" key="6">
    <source>
        <dbReference type="ARBA" id="ARBA00023008"/>
    </source>
</evidence>
<keyword evidence="5 7" id="KW-0560">Oxidoreductase</keyword>
<dbReference type="EMBL" id="BTCM01000004">
    <property type="protein sequence ID" value="GMK57618.1"/>
    <property type="molecule type" value="Genomic_DNA"/>
</dbReference>
<dbReference type="Pfam" id="PF00080">
    <property type="entry name" value="Sod_Cu"/>
    <property type="match status" value="1"/>
</dbReference>
<dbReference type="PRINTS" id="PR00068">
    <property type="entry name" value="CUZNDISMTASE"/>
</dbReference>
<evidence type="ECO:0000313" key="9">
    <source>
        <dbReference type="EMBL" id="GMK57618.1"/>
    </source>
</evidence>
<dbReference type="InterPro" id="IPR018152">
    <property type="entry name" value="SOD_Cu/Zn_BS"/>
</dbReference>
<dbReference type="GO" id="GO:0005507">
    <property type="term" value="F:copper ion binding"/>
    <property type="evidence" value="ECO:0007669"/>
    <property type="project" value="InterPro"/>
</dbReference>
<keyword evidence="10" id="KW-1185">Reference proteome</keyword>
<reference evidence="9" key="1">
    <citation type="journal article" date="2023" name="BMC Genomics">
        <title>Chromosome-level genome assemblies of Cutaneotrichosporon spp. (Trichosporonales, Basidiomycota) reveal imbalanced evolution between nucleotide sequences and chromosome synteny.</title>
        <authorList>
            <person name="Kobayashi Y."/>
            <person name="Kayamori A."/>
            <person name="Aoki K."/>
            <person name="Shiwa Y."/>
            <person name="Matsutani M."/>
            <person name="Fujita N."/>
            <person name="Sugita T."/>
            <person name="Iwasaki W."/>
            <person name="Tanaka N."/>
            <person name="Takashima M."/>
        </authorList>
    </citation>
    <scope>NUCLEOTIDE SEQUENCE</scope>
    <source>
        <strain evidence="9">HIS016</strain>
    </source>
</reference>
<comment type="cofactor">
    <cofactor evidence="7">
        <name>Zn(2+)</name>
        <dbReference type="ChEBI" id="CHEBI:29105"/>
    </cofactor>
    <text evidence="7">Binds 1 zinc ion per subunit.</text>
</comment>
<evidence type="ECO:0000256" key="1">
    <source>
        <dbReference type="ARBA" id="ARBA00010457"/>
    </source>
</evidence>
<organism evidence="9 10">
    <name type="scientific">Cutaneotrichosporon spelunceum</name>
    <dbReference type="NCBI Taxonomy" id="1672016"/>
    <lineage>
        <taxon>Eukaryota</taxon>
        <taxon>Fungi</taxon>
        <taxon>Dikarya</taxon>
        <taxon>Basidiomycota</taxon>
        <taxon>Agaricomycotina</taxon>
        <taxon>Tremellomycetes</taxon>
        <taxon>Trichosporonales</taxon>
        <taxon>Trichosporonaceae</taxon>
        <taxon>Cutaneotrichosporon</taxon>
    </lineage>
</organism>
<dbReference type="InterPro" id="IPR036423">
    <property type="entry name" value="SOD-like_Cu/Zn_dom_sf"/>
</dbReference>
<evidence type="ECO:0000256" key="7">
    <source>
        <dbReference type="RuleBase" id="RU000393"/>
    </source>
</evidence>
<name>A0AAD3TVV3_9TREE</name>